<proteinExistence type="predicted"/>
<evidence type="ECO:0000313" key="2">
    <source>
        <dbReference type="Proteomes" id="UP000075683"/>
    </source>
</evidence>
<accession>A0A150LL84</accession>
<name>A0A150LL84_9BACI</name>
<gene>
    <name evidence="1" type="ORF">B4135_0358</name>
</gene>
<dbReference type="AlphaFoldDB" id="A0A150LL84"/>
<dbReference type="EMBL" id="LQYT01000090">
    <property type="protein sequence ID" value="KYD12759.1"/>
    <property type="molecule type" value="Genomic_DNA"/>
</dbReference>
<sequence length="88" mass="9846">MQVILFGEIPKKNDEVREIVKKSGSQTVVFLDQSLLNWESYFTRRPEPKKAKRDEGGNVAAVISGSFYIDRSAPSATFTQVTIGPDVR</sequence>
<dbReference type="Proteomes" id="UP000075683">
    <property type="component" value="Unassembled WGS sequence"/>
</dbReference>
<organism evidence="1 2">
    <name type="scientific">Caldibacillus debilis</name>
    <dbReference type="NCBI Taxonomy" id="301148"/>
    <lineage>
        <taxon>Bacteria</taxon>
        <taxon>Bacillati</taxon>
        <taxon>Bacillota</taxon>
        <taxon>Bacilli</taxon>
        <taxon>Bacillales</taxon>
        <taxon>Bacillaceae</taxon>
        <taxon>Caldibacillus</taxon>
    </lineage>
</organism>
<protein>
    <submittedName>
        <fullName evidence="1">Uncharacterized protein</fullName>
    </submittedName>
</protein>
<comment type="caution">
    <text evidence="1">The sequence shown here is derived from an EMBL/GenBank/DDBJ whole genome shotgun (WGS) entry which is preliminary data.</text>
</comment>
<dbReference type="RefSeq" id="WP_061569525.1">
    <property type="nucleotide sequence ID" value="NZ_LQYT01000090.1"/>
</dbReference>
<evidence type="ECO:0000313" key="1">
    <source>
        <dbReference type="EMBL" id="KYD12759.1"/>
    </source>
</evidence>
<reference evidence="1 2" key="1">
    <citation type="submission" date="2016-01" db="EMBL/GenBank/DDBJ databases">
        <title>Draft Genome Sequences of Seven Thermophilic Sporeformers Isolated from Foods.</title>
        <authorList>
            <person name="Berendsen E.M."/>
            <person name="Wells-Bennik M.H."/>
            <person name="Krawcyk A.O."/>
            <person name="De Jong A."/>
            <person name="Holsappel S."/>
            <person name="Eijlander R.T."/>
            <person name="Kuipers O.P."/>
        </authorList>
    </citation>
    <scope>NUCLEOTIDE SEQUENCE [LARGE SCALE GENOMIC DNA]</scope>
    <source>
        <strain evidence="1 2">B4135</strain>
    </source>
</reference>